<reference evidence="2 3" key="1">
    <citation type="submission" date="2023-07" db="EMBL/GenBank/DDBJ databases">
        <title>Sorghum-associated microbial communities from plants grown in Nebraska, USA.</title>
        <authorList>
            <person name="Schachtman D."/>
        </authorList>
    </citation>
    <scope>NUCLEOTIDE SEQUENCE [LARGE SCALE GENOMIC DNA]</scope>
    <source>
        <strain evidence="2 3">DS2154</strain>
    </source>
</reference>
<organism evidence="2 3">
    <name type="scientific">Caulobacter rhizosphaerae</name>
    <dbReference type="NCBI Taxonomy" id="2010972"/>
    <lineage>
        <taxon>Bacteria</taxon>
        <taxon>Pseudomonadati</taxon>
        <taxon>Pseudomonadota</taxon>
        <taxon>Alphaproteobacteria</taxon>
        <taxon>Caulobacterales</taxon>
        <taxon>Caulobacteraceae</taxon>
        <taxon>Caulobacter</taxon>
    </lineage>
</organism>
<gene>
    <name evidence="2" type="ORF">J2800_000979</name>
</gene>
<name>A0ABU1MVM7_9CAUL</name>
<keyword evidence="1" id="KW-0732">Signal</keyword>
<sequence>MSARLAFRLAAAGFALLAILVAALQARRPAPPTPSPQTAVQAAAPVDARLQRCQALGAAGAQDPECLRAWDAARTRFLGRARADR</sequence>
<proteinExistence type="predicted"/>
<accession>A0ABU1MVM7</accession>
<dbReference type="RefSeq" id="WP_310029667.1">
    <property type="nucleotide sequence ID" value="NZ_JAVDRL010000003.1"/>
</dbReference>
<evidence type="ECO:0000256" key="1">
    <source>
        <dbReference type="SAM" id="SignalP"/>
    </source>
</evidence>
<comment type="caution">
    <text evidence="2">The sequence shown here is derived from an EMBL/GenBank/DDBJ whole genome shotgun (WGS) entry which is preliminary data.</text>
</comment>
<dbReference type="EMBL" id="JAVDRL010000003">
    <property type="protein sequence ID" value="MDR6530243.1"/>
    <property type="molecule type" value="Genomic_DNA"/>
</dbReference>
<evidence type="ECO:0000313" key="3">
    <source>
        <dbReference type="Proteomes" id="UP001262754"/>
    </source>
</evidence>
<dbReference type="Proteomes" id="UP001262754">
    <property type="component" value="Unassembled WGS sequence"/>
</dbReference>
<protein>
    <submittedName>
        <fullName evidence="2">Conjugative transfer region protein TrbK</fullName>
    </submittedName>
</protein>
<dbReference type="Pfam" id="PF20084">
    <property type="entry name" value="TrbK"/>
    <property type="match status" value="1"/>
</dbReference>
<feature type="signal peptide" evidence="1">
    <location>
        <begin position="1"/>
        <end position="26"/>
    </location>
</feature>
<evidence type="ECO:0000313" key="2">
    <source>
        <dbReference type="EMBL" id="MDR6530243.1"/>
    </source>
</evidence>
<keyword evidence="3" id="KW-1185">Reference proteome</keyword>
<dbReference type="NCBIfam" id="TIGR04360">
    <property type="entry name" value="other_trbK"/>
    <property type="match status" value="1"/>
</dbReference>
<dbReference type="InterPro" id="IPR027587">
    <property type="entry name" value="TrbK"/>
</dbReference>
<feature type="chain" id="PRO_5047533054" evidence="1">
    <location>
        <begin position="27"/>
        <end position="85"/>
    </location>
</feature>